<evidence type="ECO:0000313" key="2">
    <source>
        <dbReference type="EMBL" id="VEL26357.1"/>
    </source>
</evidence>
<protein>
    <submittedName>
        <fullName evidence="2">Uncharacterized protein</fullName>
    </submittedName>
</protein>
<dbReference type="OrthoDB" id="347018at2759"/>
<proteinExistence type="predicted"/>
<organism evidence="2 3">
    <name type="scientific">Protopolystoma xenopodis</name>
    <dbReference type="NCBI Taxonomy" id="117903"/>
    <lineage>
        <taxon>Eukaryota</taxon>
        <taxon>Metazoa</taxon>
        <taxon>Spiralia</taxon>
        <taxon>Lophotrochozoa</taxon>
        <taxon>Platyhelminthes</taxon>
        <taxon>Monogenea</taxon>
        <taxon>Polyopisthocotylea</taxon>
        <taxon>Polystomatidea</taxon>
        <taxon>Polystomatidae</taxon>
        <taxon>Protopolystoma</taxon>
    </lineage>
</organism>
<evidence type="ECO:0000313" key="3">
    <source>
        <dbReference type="Proteomes" id="UP000784294"/>
    </source>
</evidence>
<gene>
    <name evidence="2" type="ORF">PXEA_LOCUS19797</name>
</gene>
<keyword evidence="1" id="KW-0472">Membrane</keyword>
<keyword evidence="1" id="KW-0812">Transmembrane</keyword>
<name>A0A3S5AR51_9PLAT</name>
<dbReference type="EMBL" id="CAAALY010079746">
    <property type="protein sequence ID" value="VEL26357.1"/>
    <property type="molecule type" value="Genomic_DNA"/>
</dbReference>
<keyword evidence="1" id="KW-1133">Transmembrane helix</keyword>
<sequence length="117" mass="12709">MRLNKHVEPTHYNNSLVKSHNSVHKCEILLSPFLFFLILLSASLSALPLLSWSSVADLPGLVEGAAENNRGLGAEFLSLVEGCPILAYVIDIGSQAAYLEAEFMALLPTDKAPFSPR</sequence>
<dbReference type="Gene3D" id="3.40.50.300">
    <property type="entry name" value="P-loop containing nucleotide triphosphate hydrolases"/>
    <property type="match status" value="1"/>
</dbReference>
<comment type="caution">
    <text evidence="2">The sequence shown here is derived from an EMBL/GenBank/DDBJ whole genome shotgun (WGS) entry which is preliminary data.</text>
</comment>
<keyword evidence="3" id="KW-1185">Reference proteome</keyword>
<dbReference type="Proteomes" id="UP000784294">
    <property type="component" value="Unassembled WGS sequence"/>
</dbReference>
<accession>A0A3S5AR51</accession>
<dbReference type="InterPro" id="IPR027417">
    <property type="entry name" value="P-loop_NTPase"/>
</dbReference>
<dbReference type="AlphaFoldDB" id="A0A3S5AR51"/>
<feature type="transmembrane region" description="Helical" evidence="1">
    <location>
        <begin position="28"/>
        <end position="50"/>
    </location>
</feature>
<reference evidence="2" key="1">
    <citation type="submission" date="2018-11" db="EMBL/GenBank/DDBJ databases">
        <authorList>
            <consortium name="Pathogen Informatics"/>
        </authorList>
    </citation>
    <scope>NUCLEOTIDE SEQUENCE</scope>
</reference>
<evidence type="ECO:0000256" key="1">
    <source>
        <dbReference type="SAM" id="Phobius"/>
    </source>
</evidence>